<dbReference type="PANTHER" id="PTHR35038:SF6">
    <property type="entry name" value="SURFACE LOCALIZED DECAHEME CYTOCHROME C LIPOPROTEIN"/>
    <property type="match status" value="1"/>
</dbReference>
<dbReference type="SUPFAM" id="SSF48695">
    <property type="entry name" value="Multiheme cytochromes"/>
    <property type="match status" value="2"/>
</dbReference>
<feature type="compositionally biased region" description="Basic residues" evidence="2">
    <location>
        <begin position="277"/>
        <end position="287"/>
    </location>
</feature>
<dbReference type="Proteomes" id="UP000769766">
    <property type="component" value="Unassembled WGS sequence"/>
</dbReference>
<gene>
    <name evidence="4" type="ORF">HYY20_08885</name>
</gene>
<name>A0A932CQX2_UNCTE</name>
<feature type="compositionally biased region" description="Basic and acidic residues" evidence="2">
    <location>
        <begin position="260"/>
        <end position="269"/>
    </location>
</feature>
<comment type="caution">
    <text evidence="4">The sequence shown here is derived from an EMBL/GenBank/DDBJ whole genome shotgun (WGS) entry which is preliminary data.</text>
</comment>
<evidence type="ECO:0000313" key="5">
    <source>
        <dbReference type="Proteomes" id="UP000769766"/>
    </source>
</evidence>
<dbReference type="PANTHER" id="PTHR35038">
    <property type="entry name" value="DISSIMILATORY SULFITE REDUCTASE SIRA"/>
    <property type="match status" value="1"/>
</dbReference>
<sequence>MHGTQGQRKESLLLLENSTVSLCLRCHNGSSPQAPNVLVPGAGSWRDGMGGGGFQRGWGASQGAHLLELPIVLPEIGEVTLTCITCHDPHGNANFRDLRPDPLADPREKRSNGAGIQVGARERDVRRRGRRRYEGRNILYREGLSPWCQRCHADLYQDLRGRGIRHHPVDILVEEARDDGFEPLPLFSSSTPLPVEDPQEDTVYGLSPSGMADDRVICLTCHYAHGSANPKALRYADGFSLESTCQQCHPRGRGGAEGWLSKEKKEKQNGRPAGPWQKRRPMRGPIR</sequence>
<protein>
    <recommendedName>
        <fullName evidence="3">Doubled CXXCH motif domain-containing protein</fullName>
    </recommendedName>
</protein>
<keyword evidence="1" id="KW-0732">Signal</keyword>
<dbReference type="EMBL" id="JACPRF010000267">
    <property type="protein sequence ID" value="MBI2876982.1"/>
    <property type="molecule type" value="Genomic_DNA"/>
</dbReference>
<feature type="region of interest" description="Disordered" evidence="2">
    <location>
        <begin position="94"/>
        <end position="127"/>
    </location>
</feature>
<evidence type="ECO:0000313" key="4">
    <source>
        <dbReference type="EMBL" id="MBI2876982.1"/>
    </source>
</evidence>
<reference evidence="4" key="1">
    <citation type="submission" date="2020-07" db="EMBL/GenBank/DDBJ databases">
        <title>Huge and variable diversity of episymbiotic CPR bacteria and DPANN archaea in groundwater ecosystems.</title>
        <authorList>
            <person name="He C.Y."/>
            <person name="Keren R."/>
            <person name="Whittaker M."/>
            <person name="Farag I.F."/>
            <person name="Doudna J."/>
            <person name="Cate J.H.D."/>
            <person name="Banfield J.F."/>
        </authorList>
    </citation>
    <scope>NUCLEOTIDE SEQUENCE</scope>
    <source>
        <strain evidence="4">NC_groundwater_672_Ag_B-0.1um_62_36</strain>
    </source>
</reference>
<dbReference type="GO" id="GO:0016491">
    <property type="term" value="F:oxidoreductase activity"/>
    <property type="evidence" value="ECO:0007669"/>
    <property type="project" value="TreeGrafter"/>
</dbReference>
<dbReference type="InterPro" id="IPR010177">
    <property type="entry name" value="Paired_CXXCH_1"/>
</dbReference>
<dbReference type="InterPro" id="IPR051829">
    <property type="entry name" value="Multiheme_Cytochr_ET"/>
</dbReference>
<dbReference type="AlphaFoldDB" id="A0A932CQX2"/>
<dbReference type="InterPro" id="IPR036280">
    <property type="entry name" value="Multihaem_cyt_sf"/>
</dbReference>
<organism evidence="4 5">
    <name type="scientific">Tectimicrobiota bacterium</name>
    <dbReference type="NCBI Taxonomy" id="2528274"/>
    <lineage>
        <taxon>Bacteria</taxon>
        <taxon>Pseudomonadati</taxon>
        <taxon>Nitrospinota/Tectimicrobiota group</taxon>
        <taxon>Candidatus Tectimicrobiota</taxon>
    </lineage>
</organism>
<feature type="region of interest" description="Disordered" evidence="2">
    <location>
        <begin position="251"/>
        <end position="287"/>
    </location>
</feature>
<dbReference type="Gene3D" id="1.10.1130.10">
    <property type="entry name" value="Flavocytochrome C3, Chain A"/>
    <property type="match status" value="1"/>
</dbReference>
<accession>A0A932CQX2</accession>
<feature type="compositionally biased region" description="Basic and acidic residues" evidence="2">
    <location>
        <begin position="96"/>
        <end position="111"/>
    </location>
</feature>
<evidence type="ECO:0000256" key="1">
    <source>
        <dbReference type="ARBA" id="ARBA00022729"/>
    </source>
</evidence>
<dbReference type="Pfam" id="PF09699">
    <property type="entry name" value="Paired_CXXCH_1"/>
    <property type="match status" value="1"/>
</dbReference>
<evidence type="ECO:0000259" key="3">
    <source>
        <dbReference type="Pfam" id="PF09699"/>
    </source>
</evidence>
<proteinExistence type="predicted"/>
<evidence type="ECO:0000256" key="2">
    <source>
        <dbReference type="SAM" id="MobiDB-lite"/>
    </source>
</evidence>
<feature type="domain" description="Doubled CXXCH motif" evidence="3">
    <location>
        <begin position="218"/>
        <end position="251"/>
    </location>
</feature>